<protein>
    <recommendedName>
        <fullName evidence="5">HEPN domain-containing protein</fullName>
    </recommendedName>
</protein>
<evidence type="ECO:0000313" key="2">
    <source>
        <dbReference type="EMBL" id="RSV00252.1"/>
    </source>
</evidence>
<evidence type="ECO:0000313" key="3">
    <source>
        <dbReference type="Proteomes" id="UP000185161"/>
    </source>
</evidence>
<dbReference type="EMBL" id="CP018821">
    <property type="protein sequence ID" value="APR55277.1"/>
    <property type="molecule type" value="Genomic_DNA"/>
</dbReference>
<evidence type="ECO:0000313" key="1">
    <source>
        <dbReference type="EMBL" id="APR55277.1"/>
    </source>
</evidence>
<keyword evidence="1" id="KW-0614">Plasmid</keyword>
<dbReference type="EMBL" id="QQWO01000018">
    <property type="protein sequence ID" value="RSV00252.1"/>
    <property type="molecule type" value="Genomic_DNA"/>
</dbReference>
<evidence type="ECO:0000313" key="4">
    <source>
        <dbReference type="Proteomes" id="UP000286681"/>
    </source>
</evidence>
<dbReference type="Proteomes" id="UP000286681">
    <property type="component" value="Unassembled WGS sequence"/>
</dbReference>
<name>A0A1L6JHI1_9SPHN</name>
<dbReference type="GeneID" id="44135238"/>
<dbReference type="AlphaFoldDB" id="A0A1L6JHI1"/>
<organism evidence="1 3">
    <name type="scientific">Sphingomonas koreensis</name>
    <dbReference type="NCBI Taxonomy" id="93064"/>
    <lineage>
        <taxon>Bacteria</taxon>
        <taxon>Pseudomonadati</taxon>
        <taxon>Pseudomonadota</taxon>
        <taxon>Alphaproteobacteria</taxon>
        <taxon>Sphingomonadales</taxon>
        <taxon>Sphingomonadaceae</taxon>
        <taxon>Sphingomonas</taxon>
    </lineage>
</organism>
<evidence type="ECO:0008006" key="5">
    <source>
        <dbReference type="Google" id="ProtNLM"/>
    </source>
</evidence>
<dbReference type="OrthoDB" id="7578389at2"/>
<dbReference type="Proteomes" id="UP000185161">
    <property type="component" value="Plasmid tig00000001"/>
</dbReference>
<geneLocation type="plasmid" evidence="1 3">
    <name>tig00000001</name>
</geneLocation>
<reference evidence="1" key="1">
    <citation type="submission" date="2016-12" db="EMBL/GenBank/DDBJ databases">
        <title>Whole genome sequencing of Sphingomonas koreensis.</title>
        <authorList>
            <person name="Conlan S."/>
            <person name="Thomas P.J."/>
            <person name="Mullikin J."/>
            <person name="Palmore T.N."/>
            <person name="Frank K.M."/>
            <person name="Segre J.A."/>
        </authorList>
    </citation>
    <scope>NUCLEOTIDE SEQUENCE</scope>
    <source>
        <strain evidence="1">ABOJV</strain>
        <plasmid evidence="1">tig00000001</plasmid>
    </source>
</reference>
<gene>
    <name evidence="1" type="ORF">BRX40_21965</name>
    <name evidence="2" type="ORF">CA257_18080</name>
</gene>
<accession>A0A1L6JHI1</accession>
<proteinExistence type="predicted"/>
<dbReference type="RefSeq" id="WP_070936322.1">
    <property type="nucleotide sequence ID" value="NZ_CP018821.1"/>
</dbReference>
<reference evidence="2 4" key="3">
    <citation type="submission" date="2018-07" db="EMBL/GenBank/DDBJ databases">
        <title>Genomic and Epidemiologic Investigation of an Indolent Hospital Outbreak.</title>
        <authorList>
            <person name="Johnson R.C."/>
            <person name="Deming C."/>
            <person name="Conlan S."/>
            <person name="Zellmer C.J."/>
            <person name="Michelin A.V."/>
            <person name="Lee-Lin S."/>
            <person name="Thomas P.J."/>
            <person name="Park M."/>
            <person name="Weingarten R.A."/>
            <person name="Less J."/>
            <person name="Dekker J.P."/>
            <person name="Frank K.M."/>
            <person name="Musser K.A."/>
            <person name="Mcquiston J.R."/>
            <person name="Henderson D.K."/>
            <person name="Lau A.F."/>
            <person name="Palmore T.N."/>
            <person name="Segre J.A."/>
        </authorList>
    </citation>
    <scope>NUCLEOTIDE SEQUENCE [LARGE SCALE GENOMIC DNA]</scope>
    <source>
        <strain evidence="2 4">SK-NIH.Env10_0317</strain>
    </source>
</reference>
<keyword evidence="3" id="KW-1185">Reference proteome</keyword>
<sequence>MSRTDGRAYARHLIDAAQHFLQSAVADYAPMTTEHRYYWTAISIELALKAWLSLVGFTDDQMRRTVGHDLAIARSLAEIEGLSFPDAAEPVLTLVHPFYMQGGFRRPNDVEWPAALLAQTLPFLTAFYAAISDTIAAVPPESVSAPATPT</sequence>
<dbReference type="KEGG" id="skr:BRX40_21965"/>
<reference evidence="3" key="2">
    <citation type="submission" date="2016-12" db="EMBL/GenBank/DDBJ databases">
        <title>Whole genome sequencing of Sphingomonas sp. ABOJV.</title>
        <authorList>
            <person name="Conlan S."/>
            <person name="Thomas P.J."/>
            <person name="Mullikin J."/>
            <person name="Palmore T.N."/>
            <person name="Frank K.M."/>
            <person name="Segre J.A."/>
        </authorList>
    </citation>
    <scope>NUCLEOTIDE SEQUENCE [LARGE SCALE GENOMIC DNA]</scope>
    <source>
        <strain evidence="3">ABOJV</strain>
        <plasmid evidence="3">Plasmid tig00000001</plasmid>
    </source>
</reference>